<dbReference type="PANTHER" id="PTHR30203">
    <property type="entry name" value="OUTER MEMBRANE CATION EFFLUX PROTEIN"/>
    <property type="match status" value="1"/>
</dbReference>
<reference evidence="4" key="1">
    <citation type="submission" date="2017-06" db="EMBL/GenBank/DDBJ databases">
        <authorList>
            <person name="Varghese N."/>
            <person name="Submissions S."/>
        </authorList>
    </citation>
    <scope>NUCLEOTIDE SEQUENCE [LARGE SCALE GENOMIC DNA]</scope>
    <source>
        <strain evidence="4">DSM 27993</strain>
    </source>
</reference>
<dbReference type="Proteomes" id="UP000198412">
    <property type="component" value="Unassembled WGS sequence"/>
</dbReference>
<dbReference type="RefSeq" id="WP_089378761.1">
    <property type="nucleotide sequence ID" value="NZ_FZNX01000004.1"/>
</dbReference>
<accession>A0A238YCP7</accession>
<protein>
    <submittedName>
        <fullName evidence="3">Outer membrane protein TolC</fullName>
    </submittedName>
</protein>
<gene>
    <name evidence="3" type="ORF">SAMN04488111_2476</name>
</gene>
<dbReference type="SUPFAM" id="SSF56954">
    <property type="entry name" value="Outer membrane efflux proteins (OEP)"/>
    <property type="match status" value="1"/>
</dbReference>
<dbReference type="OrthoDB" id="1680428at2"/>
<dbReference type="InterPro" id="IPR003423">
    <property type="entry name" value="OMP_efflux"/>
</dbReference>
<comment type="similarity">
    <text evidence="1">Belongs to the outer membrane factor (OMF) (TC 1.B.17) family.</text>
</comment>
<dbReference type="GO" id="GO:0015562">
    <property type="term" value="F:efflux transmembrane transporter activity"/>
    <property type="evidence" value="ECO:0007669"/>
    <property type="project" value="InterPro"/>
</dbReference>
<evidence type="ECO:0000313" key="4">
    <source>
        <dbReference type="Proteomes" id="UP000198412"/>
    </source>
</evidence>
<sequence>MKINLIVMIAFLLTLTVKAQSLNDYLQIASENNPELKAIQYKYESALEKVVEVGSLPNTTISVGYFAQEVETRVGAQKAKISASQMLPWFGTLNAKQESAQFNAAAQLNNYEFAKRKLFLDVKTTYFELFELNQKEQLLVENIEILKTFESLALNELENNRSTMVDVLKIRMEKNELLNQLSTVQENLSAKNIAFNLLLNRDEKSTVLVVENVNIIYSEDFKKEQISDNPKLLQLENLKNASEKSELATKKEGLPTIGIGLDYGFIENRAVENLADNGKDIVMPMVTVSFPLFSKKYSSKQKQLQLEQKAIETTKVNTYNQLQTVFENAKSKLSNSKVSIATQIKNINEAESAKKVLLAAYETSKIDFEQLLEIQQLQLKFQLKKVISEKEYEIQKSTLEFLTTNN</sequence>
<evidence type="ECO:0000256" key="1">
    <source>
        <dbReference type="ARBA" id="ARBA00007613"/>
    </source>
</evidence>
<dbReference type="InterPro" id="IPR010131">
    <property type="entry name" value="MdtP/NodT-like"/>
</dbReference>
<organism evidence="3 4">
    <name type="scientific">Lutibacter flavus</name>
    <dbReference type="NCBI Taxonomy" id="691689"/>
    <lineage>
        <taxon>Bacteria</taxon>
        <taxon>Pseudomonadati</taxon>
        <taxon>Bacteroidota</taxon>
        <taxon>Flavobacteriia</taxon>
        <taxon>Flavobacteriales</taxon>
        <taxon>Flavobacteriaceae</taxon>
        <taxon>Lutibacter</taxon>
    </lineage>
</organism>
<evidence type="ECO:0000313" key="3">
    <source>
        <dbReference type="EMBL" id="SNR68840.1"/>
    </source>
</evidence>
<feature type="signal peptide" evidence="2">
    <location>
        <begin position="1"/>
        <end position="19"/>
    </location>
</feature>
<dbReference type="Gene3D" id="1.20.1600.10">
    <property type="entry name" value="Outer membrane efflux proteins (OEP)"/>
    <property type="match status" value="1"/>
</dbReference>
<dbReference type="EMBL" id="FZNX01000004">
    <property type="protein sequence ID" value="SNR68840.1"/>
    <property type="molecule type" value="Genomic_DNA"/>
</dbReference>
<dbReference type="AlphaFoldDB" id="A0A238YCP7"/>
<dbReference type="Pfam" id="PF02321">
    <property type="entry name" value="OEP"/>
    <property type="match status" value="1"/>
</dbReference>
<dbReference type="PANTHER" id="PTHR30203:SF24">
    <property type="entry name" value="BLR4935 PROTEIN"/>
    <property type="match status" value="1"/>
</dbReference>
<name>A0A238YCP7_9FLAO</name>
<proteinExistence type="inferred from homology"/>
<keyword evidence="4" id="KW-1185">Reference proteome</keyword>
<feature type="chain" id="PRO_5012466868" evidence="2">
    <location>
        <begin position="20"/>
        <end position="406"/>
    </location>
</feature>
<evidence type="ECO:0000256" key="2">
    <source>
        <dbReference type="SAM" id="SignalP"/>
    </source>
</evidence>
<keyword evidence="2" id="KW-0732">Signal</keyword>